<dbReference type="EC" id="4.4.1.5" evidence="2"/>
<dbReference type="CDD" id="cd06587">
    <property type="entry name" value="VOC"/>
    <property type="match status" value="1"/>
</dbReference>
<keyword evidence="3" id="KW-1185">Reference proteome</keyword>
<dbReference type="InterPro" id="IPR037523">
    <property type="entry name" value="VOC_core"/>
</dbReference>
<sequence>MSADNATTPQIQGIYETHLTVADLKISIPFYRDILGLELAAEFPERRIAFFWVNGKKNAMLGLWETGTGPLKMRLHMAFRLSQEEMMRAPALLIHKGLKLHGFHGEPITEPIVIGWVPALSLYFNDPDGHSIEFLSVLDGEPDAAFGMRSHAEWKARG</sequence>
<dbReference type="Gene3D" id="3.10.180.10">
    <property type="entry name" value="2,3-Dihydroxybiphenyl 1,2-Dioxygenase, domain 1"/>
    <property type="match status" value="1"/>
</dbReference>
<accession>A0ABR9IPV9</accession>
<dbReference type="EMBL" id="JADBEC010000001">
    <property type="protein sequence ID" value="MBE1505232.1"/>
    <property type="molecule type" value="Genomic_DNA"/>
</dbReference>
<keyword evidence="2" id="KW-0456">Lyase</keyword>
<reference evidence="2 3" key="1">
    <citation type="submission" date="2020-10" db="EMBL/GenBank/DDBJ databases">
        <title>Sequencing the genomes of 1000 actinobacteria strains.</title>
        <authorList>
            <person name="Klenk H.-P."/>
        </authorList>
    </citation>
    <scope>NUCLEOTIDE SEQUENCE [LARGE SCALE GENOMIC DNA]</scope>
    <source>
        <strain evidence="2 3">DSM 7307</strain>
    </source>
</reference>
<dbReference type="Proteomes" id="UP000620262">
    <property type="component" value="Unassembled WGS sequence"/>
</dbReference>
<dbReference type="RefSeq" id="WP_192729121.1">
    <property type="nucleotide sequence ID" value="NZ_BAAAVL010000006.1"/>
</dbReference>
<dbReference type="GO" id="GO:0004462">
    <property type="term" value="F:lactoylglutathione lyase activity"/>
    <property type="evidence" value="ECO:0007669"/>
    <property type="project" value="UniProtKB-EC"/>
</dbReference>
<feature type="domain" description="VOC" evidence="1">
    <location>
        <begin position="13"/>
        <end position="137"/>
    </location>
</feature>
<dbReference type="SUPFAM" id="SSF54593">
    <property type="entry name" value="Glyoxalase/Bleomycin resistance protein/Dihydroxybiphenyl dioxygenase"/>
    <property type="match status" value="1"/>
</dbReference>
<dbReference type="InterPro" id="IPR004360">
    <property type="entry name" value="Glyas_Fos-R_dOase_dom"/>
</dbReference>
<evidence type="ECO:0000313" key="2">
    <source>
        <dbReference type="EMBL" id="MBE1505232.1"/>
    </source>
</evidence>
<proteinExistence type="predicted"/>
<dbReference type="Pfam" id="PF00903">
    <property type="entry name" value="Glyoxalase"/>
    <property type="match status" value="1"/>
</dbReference>
<name>A0ABR9IPV9_RHIVS</name>
<organism evidence="2 3">
    <name type="scientific">Rhizobium viscosum</name>
    <name type="common">Arthrobacter viscosus</name>
    <dbReference type="NCBI Taxonomy" id="1673"/>
    <lineage>
        <taxon>Bacteria</taxon>
        <taxon>Pseudomonadati</taxon>
        <taxon>Pseudomonadota</taxon>
        <taxon>Alphaproteobacteria</taxon>
        <taxon>Hyphomicrobiales</taxon>
        <taxon>Rhizobiaceae</taxon>
        <taxon>Rhizobium/Agrobacterium group</taxon>
        <taxon>Rhizobium</taxon>
    </lineage>
</organism>
<evidence type="ECO:0000313" key="3">
    <source>
        <dbReference type="Proteomes" id="UP000620262"/>
    </source>
</evidence>
<comment type="caution">
    <text evidence="2">The sequence shown here is derived from an EMBL/GenBank/DDBJ whole genome shotgun (WGS) entry which is preliminary data.</text>
</comment>
<dbReference type="InterPro" id="IPR029068">
    <property type="entry name" value="Glyas_Bleomycin-R_OHBP_Dase"/>
</dbReference>
<gene>
    <name evidence="2" type="ORF">H4W29_002413</name>
</gene>
<evidence type="ECO:0000259" key="1">
    <source>
        <dbReference type="PROSITE" id="PS51819"/>
    </source>
</evidence>
<dbReference type="PROSITE" id="PS51819">
    <property type="entry name" value="VOC"/>
    <property type="match status" value="1"/>
</dbReference>
<protein>
    <submittedName>
        <fullName evidence="2">Lactoylglutathione lyase</fullName>
        <ecNumber evidence="2">4.4.1.5</ecNumber>
    </submittedName>
</protein>